<name>A0A158F0C6_CABSO</name>
<reference evidence="1 2" key="1">
    <citation type="submission" date="2016-01" db="EMBL/GenBank/DDBJ databases">
        <authorList>
            <person name="Oliw E.H."/>
        </authorList>
    </citation>
    <scope>NUCLEOTIDE SEQUENCE [LARGE SCALE GENOMIC DNA]</scope>
    <source>
        <strain evidence="1">LMG 22029</strain>
    </source>
</reference>
<organism evidence="1 2">
    <name type="scientific">Caballeronia sordidicola</name>
    <name type="common">Burkholderia sordidicola</name>
    <dbReference type="NCBI Taxonomy" id="196367"/>
    <lineage>
        <taxon>Bacteria</taxon>
        <taxon>Pseudomonadati</taxon>
        <taxon>Pseudomonadota</taxon>
        <taxon>Betaproteobacteria</taxon>
        <taxon>Burkholderiales</taxon>
        <taxon>Burkholderiaceae</taxon>
        <taxon>Caballeronia</taxon>
    </lineage>
</organism>
<dbReference type="Proteomes" id="UP000054893">
    <property type="component" value="Unassembled WGS sequence"/>
</dbReference>
<accession>A0A158F0C6</accession>
<evidence type="ECO:0000313" key="1">
    <source>
        <dbReference type="EMBL" id="SAL12819.1"/>
    </source>
</evidence>
<protein>
    <submittedName>
        <fullName evidence="1">Uncharacterized protein</fullName>
    </submittedName>
</protein>
<sequence length="42" mass="4919">MLFVVLINYVRRHIINGQSKSADDLSARPHHLLFNAYCTTFR</sequence>
<proteinExistence type="predicted"/>
<dbReference type="AlphaFoldDB" id="A0A158F0C6"/>
<dbReference type="EMBL" id="FCOC02000001">
    <property type="protein sequence ID" value="SAL12819.1"/>
    <property type="molecule type" value="Genomic_DNA"/>
</dbReference>
<evidence type="ECO:0000313" key="2">
    <source>
        <dbReference type="Proteomes" id="UP000054893"/>
    </source>
</evidence>
<gene>
    <name evidence="1" type="ORF">AWB64_00557</name>
</gene>